<sequence length="216" mass="23611">MSFPNGPYRQNPCLTDEEEQSLPHVQLYPLAILHIRDLALPAMQRPIPQAASMCCPLRTAGPARRKSLAIGKGNMLQELRSFPGAHPHPSATVMFYRGPDINRRSILKAWKRKGMTSEARLPKKRPYGEARVRKGQKARGLTEKTAEKSSAACPNRFNPKLLKECMAKSGVRRKPLFEAGAPTPACPVCRPGFTGSGNGRNPATLRISLIAACSSG</sequence>
<keyword evidence="3" id="KW-1185">Reference proteome</keyword>
<accession>A0A420VHF9</accession>
<proteinExistence type="predicted"/>
<protein>
    <submittedName>
        <fullName evidence="2">Uncharacterized protein</fullName>
    </submittedName>
</protein>
<evidence type="ECO:0000313" key="3">
    <source>
        <dbReference type="Proteomes" id="UP000286235"/>
    </source>
</evidence>
<evidence type="ECO:0000313" key="2">
    <source>
        <dbReference type="EMBL" id="RKO63081.1"/>
    </source>
</evidence>
<evidence type="ECO:0000256" key="1">
    <source>
        <dbReference type="SAM" id="MobiDB-lite"/>
    </source>
</evidence>
<organism evidence="2 3">
    <name type="scientific">Caldibacillus debilis GB1</name>
    <dbReference type="NCBI Taxonomy" id="1339248"/>
    <lineage>
        <taxon>Bacteria</taxon>
        <taxon>Bacillati</taxon>
        <taxon>Bacillota</taxon>
        <taxon>Bacilli</taxon>
        <taxon>Bacillales</taxon>
        <taxon>Bacillaceae</taxon>
        <taxon>Caldibacillus</taxon>
    </lineage>
</organism>
<reference evidence="2 3" key="1">
    <citation type="submission" date="2013-12" db="EMBL/GenBank/DDBJ databases">
        <title>Genome and proteome characterization of Caldibacillus debilis GB1 derived from a cellulolytic aero-tolerant co-culture.</title>
        <authorList>
            <person name="Wushke S.T."/>
            <person name="Zhang X."/>
            <person name="Fristensky B."/>
            <person name="Wilkins J.A."/>
            <person name="Levin D.B."/>
            <person name="Sparling R."/>
        </authorList>
    </citation>
    <scope>NUCLEOTIDE SEQUENCE [LARGE SCALE GENOMIC DNA]</scope>
    <source>
        <strain evidence="2 3">GB1</strain>
    </source>
</reference>
<feature type="region of interest" description="Disordered" evidence="1">
    <location>
        <begin position="115"/>
        <end position="150"/>
    </location>
</feature>
<dbReference type="AlphaFoldDB" id="A0A420VHF9"/>
<comment type="caution">
    <text evidence="2">The sequence shown here is derived from an EMBL/GenBank/DDBJ whole genome shotgun (WGS) entry which is preliminary data.</text>
</comment>
<gene>
    <name evidence="2" type="ORF">Cdeb_00170</name>
</gene>
<name>A0A420VHF9_9BACI</name>
<dbReference type="Proteomes" id="UP000286235">
    <property type="component" value="Unassembled WGS sequence"/>
</dbReference>
<dbReference type="EMBL" id="AZRV01000011">
    <property type="protein sequence ID" value="RKO63081.1"/>
    <property type="molecule type" value="Genomic_DNA"/>
</dbReference>